<dbReference type="EMBL" id="JAMDNP010000182">
    <property type="protein sequence ID" value="MCY9765123.1"/>
    <property type="molecule type" value="Genomic_DNA"/>
</dbReference>
<keyword evidence="2" id="KW-1185">Reference proteome</keyword>
<evidence type="ECO:0000313" key="2">
    <source>
        <dbReference type="Proteomes" id="UP001527181"/>
    </source>
</evidence>
<accession>A0ABT4H815</accession>
<comment type="caution">
    <text evidence="1">The sequence shown here is derived from an EMBL/GenBank/DDBJ whole genome shotgun (WGS) entry which is preliminary data.</text>
</comment>
<dbReference type="Gene3D" id="2.60.40.3760">
    <property type="match status" value="1"/>
</dbReference>
<gene>
    <name evidence="1" type="ORF">M5X12_32005</name>
</gene>
<protein>
    <submittedName>
        <fullName evidence="1">Uncharacterized protein</fullName>
    </submittedName>
</protein>
<proteinExistence type="predicted"/>
<name>A0ABT4H815_PAEAL</name>
<dbReference type="RefSeq" id="WP_268598542.1">
    <property type="nucleotide sequence ID" value="NZ_JAMDLX010000266.1"/>
</dbReference>
<dbReference type="Proteomes" id="UP001527181">
    <property type="component" value="Unassembled WGS sequence"/>
</dbReference>
<sequence length="52" mass="6022">MKGEQVKPGVWKIRIPFSKHNNESGTYITHVYTVDQYGNMMAVAWVHVQVMD</sequence>
<evidence type="ECO:0000313" key="1">
    <source>
        <dbReference type="EMBL" id="MCY9765123.1"/>
    </source>
</evidence>
<reference evidence="1 2" key="1">
    <citation type="submission" date="2022-05" db="EMBL/GenBank/DDBJ databases">
        <title>Genome Sequencing of Bee-Associated Microbes.</title>
        <authorList>
            <person name="Dunlap C."/>
        </authorList>
    </citation>
    <scope>NUCLEOTIDE SEQUENCE [LARGE SCALE GENOMIC DNA]</scope>
    <source>
        <strain evidence="1 2">NRRL B-04010</strain>
    </source>
</reference>
<organism evidence="1 2">
    <name type="scientific">Paenibacillus alvei</name>
    <name type="common">Bacillus alvei</name>
    <dbReference type="NCBI Taxonomy" id="44250"/>
    <lineage>
        <taxon>Bacteria</taxon>
        <taxon>Bacillati</taxon>
        <taxon>Bacillota</taxon>
        <taxon>Bacilli</taxon>
        <taxon>Bacillales</taxon>
        <taxon>Paenibacillaceae</taxon>
        <taxon>Paenibacillus</taxon>
    </lineage>
</organism>